<organism evidence="1 2">
    <name type="scientific">Prunus armeniaca</name>
    <name type="common">Apricot</name>
    <name type="synonym">Armeniaca vulgaris</name>
    <dbReference type="NCBI Taxonomy" id="36596"/>
    <lineage>
        <taxon>Eukaryota</taxon>
        <taxon>Viridiplantae</taxon>
        <taxon>Streptophyta</taxon>
        <taxon>Embryophyta</taxon>
        <taxon>Tracheophyta</taxon>
        <taxon>Spermatophyta</taxon>
        <taxon>Magnoliopsida</taxon>
        <taxon>eudicotyledons</taxon>
        <taxon>Gunneridae</taxon>
        <taxon>Pentapetalae</taxon>
        <taxon>rosids</taxon>
        <taxon>fabids</taxon>
        <taxon>Rosales</taxon>
        <taxon>Rosaceae</taxon>
        <taxon>Amygdaloideae</taxon>
        <taxon>Amygdaleae</taxon>
        <taxon>Prunus</taxon>
    </lineage>
</organism>
<protein>
    <submittedName>
        <fullName evidence="1">Uncharacterized protein</fullName>
    </submittedName>
</protein>
<reference evidence="2" key="1">
    <citation type="journal article" date="2020" name="Genome Biol.">
        <title>Gamete binning: chromosome-level and haplotype-resolved genome assembly enabled by high-throughput single-cell sequencing of gamete genomes.</title>
        <authorList>
            <person name="Campoy J.A."/>
            <person name="Sun H."/>
            <person name="Goel M."/>
            <person name="Jiao W.-B."/>
            <person name="Folz-Donahue K."/>
            <person name="Wang N."/>
            <person name="Rubio M."/>
            <person name="Liu C."/>
            <person name="Kukat C."/>
            <person name="Ruiz D."/>
            <person name="Huettel B."/>
            <person name="Schneeberger K."/>
        </authorList>
    </citation>
    <scope>NUCLEOTIDE SEQUENCE [LARGE SCALE GENOMIC DNA]</scope>
    <source>
        <strain evidence="2">cv. Rojo Pasion</strain>
    </source>
</reference>
<name>A0A6J5XXY0_PRUAR</name>
<dbReference type="EMBL" id="CAEKKB010000007">
    <property type="protein sequence ID" value="CAB4317103.1"/>
    <property type="molecule type" value="Genomic_DNA"/>
</dbReference>
<keyword evidence="2" id="KW-1185">Reference proteome</keyword>
<accession>A0A6J5XXY0</accession>
<proteinExistence type="predicted"/>
<evidence type="ECO:0000313" key="2">
    <source>
        <dbReference type="Proteomes" id="UP000507245"/>
    </source>
</evidence>
<sequence length="161" mass="18104">MAPKKVPATILDSSSSEETAALPDFLSSAGVMSFAVVFDNWVYRFAAGRVDFFLCKDLVSFVNDYCVLGPRYVDQKSDQLWNYETHPIQAPILVCHAEGIRLTLMGFERSNHCSHQPQCEGTLVYGANLVVVDFPEIKRSRPAYHLRFGPLERSNSELGVW</sequence>
<dbReference type="AlphaFoldDB" id="A0A6J5XXY0"/>
<gene>
    <name evidence="1" type="ORF">ORAREDHAP_LOCUS43740</name>
</gene>
<evidence type="ECO:0000313" key="1">
    <source>
        <dbReference type="EMBL" id="CAB4317103.1"/>
    </source>
</evidence>
<dbReference type="Proteomes" id="UP000507245">
    <property type="component" value="Unassembled WGS sequence"/>
</dbReference>